<organism evidence="5">
    <name type="scientific">Lichtheimia ramosa</name>
    <dbReference type="NCBI Taxonomy" id="688394"/>
    <lineage>
        <taxon>Eukaryota</taxon>
        <taxon>Fungi</taxon>
        <taxon>Fungi incertae sedis</taxon>
        <taxon>Mucoromycota</taxon>
        <taxon>Mucoromycotina</taxon>
        <taxon>Mucoromycetes</taxon>
        <taxon>Mucorales</taxon>
        <taxon>Lichtheimiaceae</taxon>
        <taxon>Lichtheimia</taxon>
    </lineage>
</organism>
<dbReference type="PANTHER" id="PTHR31836">
    <property type="match status" value="1"/>
</dbReference>
<evidence type="ECO:0000256" key="3">
    <source>
        <dbReference type="SAM" id="SignalP"/>
    </source>
</evidence>
<feature type="region of interest" description="Disordered" evidence="2">
    <location>
        <begin position="29"/>
        <end position="149"/>
    </location>
</feature>
<protein>
    <recommendedName>
        <fullName evidence="4">RlpA-like protein double-psi beta-barrel domain-containing protein</fullName>
    </recommendedName>
</protein>
<feature type="chain" id="PRO_5001726878" description="RlpA-like protein double-psi beta-barrel domain-containing protein" evidence="3">
    <location>
        <begin position="22"/>
        <end position="246"/>
    </location>
</feature>
<feature type="compositionally biased region" description="Low complexity" evidence="2">
    <location>
        <begin position="75"/>
        <end position="100"/>
    </location>
</feature>
<evidence type="ECO:0000259" key="4">
    <source>
        <dbReference type="Pfam" id="PF03330"/>
    </source>
</evidence>
<dbReference type="CDD" id="cd22191">
    <property type="entry name" value="DPBB_RlpA_EXP_N-like"/>
    <property type="match status" value="1"/>
</dbReference>
<dbReference type="AlphaFoldDB" id="A0A077WZT9"/>
<dbReference type="InterPro" id="IPR051477">
    <property type="entry name" value="Expansin_CellWall"/>
</dbReference>
<feature type="domain" description="RlpA-like protein double-psi beta-barrel" evidence="4">
    <location>
        <begin position="150"/>
        <end position="243"/>
    </location>
</feature>
<evidence type="ECO:0000256" key="2">
    <source>
        <dbReference type="SAM" id="MobiDB-lite"/>
    </source>
</evidence>
<dbReference type="Gene3D" id="2.40.40.10">
    <property type="entry name" value="RlpA-like domain"/>
    <property type="match status" value="1"/>
</dbReference>
<dbReference type="InterPro" id="IPR036908">
    <property type="entry name" value="RlpA-like_sf"/>
</dbReference>
<name>A0A077WZT9_9FUNG</name>
<dbReference type="OrthoDB" id="406505at2759"/>
<dbReference type="PANTHER" id="PTHR31836:SF28">
    <property type="entry name" value="SRCR DOMAIN-CONTAINING PROTEIN-RELATED"/>
    <property type="match status" value="1"/>
</dbReference>
<dbReference type="SUPFAM" id="SSF50685">
    <property type="entry name" value="Barwin-like endoglucanases"/>
    <property type="match status" value="1"/>
</dbReference>
<evidence type="ECO:0000256" key="1">
    <source>
        <dbReference type="ARBA" id="ARBA00022729"/>
    </source>
</evidence>
<dbReference type="EMBL" id="LK023357">
    <property type="protein sequence ID" value="CDS12357.1"/>
    <property type="molecule type" value="Genomic_DNA"/>
</dbReference>
<feature type="compositionally biased region" description="Polar residues" evidence="2">
    <location>
        <begin position="54"/>
        <end position="64"/>
    </location>
</feature>
<feature type="compositionally biased region" description="Acidic residues" evidence="2">
    <location>
        <begin position="104"/>
        <end position="118"/>
    </location>
</feature>
<proteinExistence type="predicted"/>
<feature type="signal peptide" evidence="3">
    <location>
        <begin position="1"/>
        <end position="21"/>
    </location>
</feature>
<feature type="compositionally biased region" description="Low complexity" evidence="2">
    <location>
        <begin position="119"/>
        <end position="137"/>
    </location>
</feature>
<accession>A0A077WZT9</accession>
<gene>
    <name evidence="5" type="ORF">LRAMOSA04552</name>
</gene>
<dbReference type="Pfam" id="PF03330">
    <property type="entry name" value="DPBB_1"/>
    <property type="match status" value="1"/>
</dbReference>
<keyword evidence="1 3" id="KW-0732">Signal</keyword>
<reference evidence="5" key="1">
    <citation type="journal article" date="2014" name="Genome Announc.">
        <title>De novo whole-genome sequence and genome annotation of Lichtheimia ramosa.</title>
        <authorList>
            <person name="Linde J."/>
            <person name="Schwartze V."/>
            <person name="Binder U."/>
            <person name="Lass-Florl C."/>
            <person name="Voigt K."/>
            <person name="Horn F."/>
        </authorList>
    </citation>
    <scope>NUCLEOTIDE SEQUENCE</scope>
    <source>
        <strain evidence="5">JMRC FSU:6197</strain>
    </source>
</reference>
<evidence type="ECO:0000313" key="5">
    <source>
        <dbReference type="EMBL" id="CDS12357.1"/>
    </source>
</evidence>
<sequence length="246" mass="26197">MASFTAERFLVLFMLISLVLAAPLPISSRDQQQERRNGSIDNLQARQYEDDGDSNPTATTTADNKPTDSAPWLWAVTTTTSSTTTQWQQPTASASTSPSSHNNDDDDEEEDYREEDDSTTTTTTTSSSSKATLAASSKSKKGGSAGGSYSGKATWYTVGLGSCGSTHSDSELVAAMNHGQMANGDNPNENSNCGRSVKIRGPKGSVTVKIVDTCPSCAYGNIDLSPSAFKRIANLDDGIAEIKWSW</sequence>
<dbReference type="InterPro" id="IPR009009">
    <property type="entry name" value="RlpA-like_DPBB"/>
</dbReference>